<dbReference type="EMBL" id="KI630735">
    <property type="protein sequence ID" value="EYU33997.1"/>
    <property type="molecule type" value="Genomic_DNA"/>
</dbReference>
<gene>
    <name evidence="1" type="ORF">MIMGU_mgv1a021638mg</name>
</gene>
<keyword evidence="2" id="KW-1185">Reference proteome</keyword>
<accession>A0A022QZX2</accession>
<protein>
    <recommendedName>
        <fullName evidence="3">DUF674 domain-containing protein</fullName>
    </recommendedName>
</protein>
<dbReference type="eggNOG" id="ENOG502RYYF">
    <property type="taxonomic scope" value="Eukaryota"/>
</dbReference>
<dbReference type="Pfam" id="PF05056">
    <property type="entry name" value="DUF674"/>
    <property type="match status" value="1"/>
</dbReference>
<evidence type="ECO:0000313" key="2">
    <source>
        <dbReference type="Proteomes" id="UP000030748"/>
    </source>
</evidence>
<name>A0A022QZX2_ERYGU</name>
<evidence type="ECO:0000313" key="1">
    <source>
        <dbReference type="EMBL" id="EYU33997.1"/>
    </source>
</evidence>
<dbReference type="AlphaFoldDB" id="A0A022QZX2"/>
<dbReference type="PANTHER" id="PTHR33103">
    <property type="entry name" value="OS01G0153900 PROTEIN"/>
    <property type="match status" value="1"/>
</dbReference>
<proteinExistence type="predicted"/>
<dbReference type="InterPro" id="IPR007750">
    <property type="entry name" value="DUF674"/>
</dbReference>
<dbReference type="PANTHER" id="PTHR33103:SF27">
    <property type="entry name" value="OS04G0594700 PROTEIN"/>
    <property type="match status" value="1"/>
</dbReference>
<evidence type="ECO:0008006" key="3">
    <source>
        <dbReference type="Google" id="ProtNLM"/>
    </source>
</evidence>
<reference evidence="1 2" key="1">
    <citation type="journal article" date="2013" name="Proc. Natl. Acad. Sci. U.S.A.">
        <title>Fine-scale variation in meiotic recombination in Mimulus inferred from population shotgun sequencing.</title>
        <authorList>
            <person name="Hellsten U."/>
            <person name="Wright K.M."/>
            <person name="Jenkins J."/>
            <person name="Shu S."/>
            <person name="Yuan Y."/>
            <person name="Wessler S.R."/>
            <person name="Schmutz J."/>
            <person name="Willis J.H."/>
            <person name="Rokhsar D.S."/>
        </authorList>
    </citation>
    <scope>NUCLEOTIDE SEQUENCE [LARGE SCALE GENOMIC DNA]</scope>
    <source>
        <strain evidence="2">cv. DUN x IM62</strain>
    </source>
</reference>
<sequence length="508" mass="56827">MSVTKDVSFSLKVVINKQKTKVLFAEAESDFVDILISFLTLPLGTIVKILKKHYKDEEAPVKIGSLTSLYNGIANLDSDNFWTDGLHDVLLNPTSSFGDECLQLKLDISDSQPTKYFTCNPHHCRPIPCLSVYYDTVICGCCQIMKREVGQNMSEAIGVFTINTMSFIISDDLRVLPNMMGFVQTLKDLDVTDTNGTELRNVTFGFNEIMDLLKASLMSRTPLTDIILNKSQMYGDSARTKYEPGVPLDRIDKKATPNSKKMNLKVILQKSSNKLLFAQAEDDFVDFLSCFLAIPLGGVEHLLGSNTCFKSIDNLHKSVADLISDKYLASAGTKNRLMNPKLFHGYISENFILPLNNPTLIPTYECARGTIKFASINFVKGQGKYVRGPRMYKITDDLTVTPFCMASTISTLEYLNIPLSDIKEMEFQIGLEEALSILKASLTSTSALSDAMKIKPIKTQQTICFFHAKRRSVLREKNSEDLGRRSIRRLRDSALKKFQPCGKGRAAK</sequence>
<organism evidence="1 2">
    <name type="scientific">Erythranthe guttata</name>
    <name type="common">Yellow monkey flower</name>
    <name type="synonym">Mimulus guttatus</name>
    <dbReference type="NCBI Taxonomy" id="4155"/>
    <lineage>
        <taxon>Eukaryota</taxon>
        <taxon>Viridiplantae</taxon>
        <taxon>Streptophyta</taxon>
        <taxon>Embryophyta</taxon>
        <taxon>Tracheophyta</taxon>
        <taxon>Spermatophyta</taxon>
        <taxon>Magnoliopsida</taxon>
        <taxon>eudicotyledons</taxon>
        <taxon>Gunneridae</taxon>
        <taxon>Pentapetalae</taxon>
        <taxon>asterids</taxon>
        <taxon>lamiids</taxon>
        <taxon>Lamiales</taxon>
        <taxon>Phrymaceae</taxon>
        <taxon>Erythranthe</taxon>
    </lineage>
</organism>
<dbReference type="Proteomes" id="UP000030748">
    <property type="component" value="Unassembled WGS sequence"/>
</dbReference>